<keyword evidence="4 6" id="KW-0274">FAD</keyword>
<dbReference type="SUPFAM" id="SSF47203">
    <property type="entry name" value="Acyl-CoA dehydrogenase C-terminal domain-like"/>
    <property type="match status" value="1"/>
</dbReference>
<evidence type="ECO:0000256" key="5">
    <source>
        <dbReference type="ARBA" id="ARBA00023002"/>
    </source>
</evidence>
<dbReference type="Gene3D" id="1.10.540.10">
    <property type="entry name" value="Acyl-CoA dehydrogenase/oxidase, N-terminal domain"/>
    <property type="match status" value="1"/>
</dbReference>
<dbReference type="InterPro" id="IPR006091">
    <property type="entry name" value="Acyl-CoA_Oxase/DH_mid-dom"/>
</dbReference>
<protein>
    <submittedName>
        <fullName evidence="10">Butyryl-CoA dehydrogenase</fullName>
    </submittedName>
</protein>
<dbReference type="Pfam" id="PF02770">
    <property type="entry name" value="Acyl-CoA_dh_M"/>
    <property type="match status" value="1"/>
</dbReference>
<feature type="domain" description="Acyl-CoA oxidase/dehydrogenase middle" evidence="8">
    <location>
        <begin position="135"/>
        <end position="230"/>
    </location>
</feature>
<accession>A0A7C1FGI4</accession>
<evidence type="ECO:0000256" key="6">
    <source>
        <dbReference type="RuleBase" id="RU362125"/>
    </source>
</evidence>
<sequence>MLTQRCRFPEEFAMDFHLTDEHKMIEKMAYDFTRKEVMPIIKEHDRNHTFPHELLPKMAELGFLGLCLPVRYGGAGLDFISLGIVCEALEYGDSSVRETIAVHLCLHALTIFQWGTEEQKREFLPPLARGEHIACFGLTEPGAGSDVAAMRSTARKDGDDYILNGEKMWITLSNVADRFLVFAKTDPSKGANGITAFILERGWKGLTTGTIEGKMGVRASNTGWISMHDVRVPKSHRLGLEGEGFKIAMSALDNARYGVAAGAVGIMKACLDESVQYAKTRHTFGRPIAEYQLIQQMLANMQQCIDIGQLLVWKVGWLKNMGIRNTRETSMAKWYCTEAAFRCANDAVQIHGAYGYSDEYNVERHLRNTKSAVIYEGTSQIHTLMQAAYVLGDRVDKPLRCEMPAYDPVYWQSEEDALVAA</sequence>
<dbReference type="InterPro" id="IPR013786">
    <property type="entry name" value="AcylCoA_DH/ox_N"/>
</dbReference>
<proteinExistence type="inferred from homology"/>
<dbReference type="EMBL" id="DSMG01000076">
    <property type="protein sequence ID" value="HDX31176.1"/>
    <property type="molecule type" value="Genomic_DNA"/>
</dbReference>
<evidence type="ECO:0000256" key="3">
    <source>
        <dbReference type="ARBA" id="ARBA00022630"/>
    </source>
</evidence>
<feature type="domain" description="Acyl-CoA dehydrogenase/oxidase C-terminal" evidence="7">
    <location>
        <begin position="242"/>
        <end position="387"/>
    </location>
</feature>
<comment type="similarity">
    <text evidence="2 6">Belongs to the acyl-CoA dehydrogenase family.</text>
</comment>
<evidence type="ECO:0000313" key="10">
    <source>
        <dbReference type="EMBL" id="HDX31176.1"/>
    </source>
</evidence>
<dbReference type="SUPFAM" id="SSF56645">
    <property type="entry name" value="Acyl-CoA dehydrogenase NM domain-like"/>
    <property type="match status" value="1"/>
</dbReference>
<dbReference type="Gene3D" id="2.40.110.10">
    <property type="entry name" value="Butyryl-CoA Dehydrogenase, subunit A, domain 2"/>
    <property type="match status" value="1"/>
</dbReference>
<dbReference type="FunFam" id="1.20.140.10:FF:000011">
    <property type="entry name" value="Medium-chain specific acyl-CoA dehydrogenase, mitochondrial"/>
    <property type="match status" value="1"/>
</dbReference>
<dbReference type="InterPro" id="IPR009075">
    <property type="entry name" value="AcylCo_DH/oxidase_C"/>
</dbReference>
<organism evidence="10">
    <name type="scientific">Caldilinea aerophila</name>
    <dbReference type="NCBI Taxonomy" id="133453"/>
    <lineage>
        <taxon>Bacteria</taxon>
        <taxon>Bacillati</taxon>
        <taxon>Chloroflexota</taxon>
        <taxon>Caldilineae</taxon>
        <taxon>Caldilineales</taxon>
        <taxon>Caldilineaceae</taxon>
        <taxon>Caldilinea</taxon>
    </lineage>
</organism>
<dbReference type="InterPro" id="IPR046373">
    <property type="entry name" value="Acyl-CoA_Oxase/DH_mid-dom_sf"/>
</dbReference>
<dbReference type="InterPro" id="IPR037069">
    <property type="entry name" value="AcylCoA_DH/ox_N_sf"/>
</dbReference>
<keyword evidence="3 6" id="KW-0285">Flavoprotein</keyword>
<dbReference type="InterPro" id="IPR009100">
    <property type="entry name" value="AcylCoA_DH/oxidase_NM_dom_sf"/>
</dbReference>
<dbReference type="Pfam" id="PF00441">
    <property type="entry name" value="Acyl-CoA_dh_1"/>
    <property type="match status" value="1"/>
</dbReference>
<evidence type="ECO:0000259" key="9">
    <source>
        <dbReference type="Pfam" id="PF02771"/>
    </source>
</evidence>
<evidence type="ECO:0000259" key="8">
    <source>
        <dbReference type="Pfam" id="PF02770"/>
    </source>
</evidence>
<dbReference type="FunFam" id="1.10.540.10:FF:000002">
    <property type="entry name" value="Acyl-CoA dehydrogenase FadE19"/>
    <property type="match status" value="1"/>
</dbReference>
<dbReference type="Pfam" id="PF02771">
    <property type="entry name" value="Acyl-CoA_dh_N"/>
    <property type="match status" value="1"/>
</dbReference>
<reference evidence="10" key="1">
    <citation type="journal article" date="2020" name="mSystems">
        <title>Genome- and Community-Level Interaction Insights into Carbon Utilization and Element Cycling Functions of Hydrothermarchaeota in Hydrothermal Sediment.</title>
        <authorList>
            <person name="Zhou Z."/>
            <person name="Liu Y."/>
            <person name="Xu W."/>
            <person name="Pan J."/>
            <person name="Luo Z.H."/>
            <person name="Li M."/>
        </authorList>
    </citation>
    <scope>NUCLEOTIDE SEQUENCE [LARGE SCALE GENOMIC DNA]</scope>
    <source>
        <strain evidence="10">SpSt-289</strain>
    </source>
</reference>
<feature type="domain" description="Acyl-CoA dehydrogenase/oxidase N-terminal" evidence="9">
    <location>
        <begin position="19"/>
        <end position="131"/>
    </location>
</feature>
<evidence type="ECO:0000256" key="4">
    <source>
        <dbReference type="ARBA" id="ARBA00022827"/>
    </source>
</evidence>
<comment type="caution">
    <text evidence="10">The sequence shown here is derived from an EMBL/GenBank/DDBJ whole genome shotgun (WGS) entry which is preliminary data.</text>
</comment>
<dbReference type="AlphaFoldDB" id="A0A7C1FGI4"/>
<keyword evidence="5 6" id="KW-0560">Oxidoreductase</keyword>
<dbReference type="PANTHER" id="PTHR43884:SF12">
    <property type="entry name" value="ISOVALERYL-COA DEHYDROGENASE, MITOCHONDRIAL-RELATED"/>
    <property type="match status" value="1"/>
</dbReference>
<dbReference type="GO" id="GO:0050660">
    <property type="term" value="F:flavin adenine dinucleotide binding"/>
    <property type="evidence" value="ECO:0007669"/>
    <property type="project" value="InterPro"/>
</dbReference>
<evidence type="ECO:0000256" key="2">
    <source>
        <dbReference type="ARBA" id="ARBA00009347"/>
    </source>
</evidence>
<name>A0A7C1FGI4_9CHLR</name>
<comment type="cofactor">
    <cofactor evidence="1 6">
        <name>FAD</name>
        <dbReference type="ChEBI" id="CHEBI:57692"/>
    </cofactor>
</comment>
<dbReference type="InterPro" id="IPR036250">
    <property type="entry name" value="AcylCo_DH-like_C"/>
</dbReference>
<dbReference type="PANTHER" id="PTHR43884">
    <property type="entry name" value="ACYL-COA DEHYDROGENASE"/>
    <property type="match status" value="1"/>
</dbReference>
<dbReference type="Gene3D" id="1.20.140.10">
    <property type="entry name" value="Butyryl-CoA Dehydrogenase, subunit A, domain 3"/>
    <property type="match status" value="1"/>
</dbReference>
<evidence type="ECO:0000256" key="1">
    <source>
        <dbReference type="ARBA" id="ARBA00001974"/>
    </source>
</evidence>
<dbReference type="FunFam" id="2.40.110.10:FF:000001">
    <property type="entry name" value="Acyl-CoA dehydrogenase, mitochondrial"/>
    <property type="match status" value="1"/>
</dbReference>
<gene>
    <name evidence="10" type="ORF">ENQ20_06730</name>
</gene>
<dbReference type="GO" id="GO:0003995">
    <property type="term" value="F:acyl-CoA dehydrogenase activity"/>
    <property type="evidence" value="ECO:0007669"/>
    <property type="project" value="InterPro"/>
</dbReference>
<evidence type="ECO:0000259" key="7">
    <source>
        <dbReference type="Pfam" id="PF00441"/>
    </source>
</evidence>
<dbReference type="InterPro" id="IPR006089">
    <property type="entry name" value="Acyl-CoA_DH_CS"/>
</dbReference>
<dbReference type="PROSITE" id="PS00072">
    <property type="entry name" value="ACYL_COA_DH_1"/>
    <property type="match status" value="1"/>
</dbReference>